<keyword evidence="4" id="KW-1185">Reference proteome</keyword>
<accession>A0A4R1BW15</accession>
<dbReference type="OrthoDB" id="9809583at2"/>
<keyword evidence="3" id="KW-0378">Hydrolase</keyword>
<gene>
    <name evidence="3" type="ORF">EPD65_13900</name>
</gene>
<dbReference type="Proteomes" id="UP000295453">
    <property type="component" value="Unassembled WGS sequence"/>
</dbReference>
<dbReference type="PANTHER" id="PTHR10963:SF55">
    <property type="entry name" value="GLYCOSIDE HYDROLASE FAMILY 16 PROTEIN"/>
    <property type="match status" value="1"/>
</dbReference>
<dbReference type="PANTHER" id="PTHR10963">
    <property type="entry name" value="GLYCOSYL HYDROLASE-RELATED"/>
    <property type="match status" value="1"/>
</dbReference>
<evidence type="ECO:0000259" key="2">
    <source>
        <dbReference type="PROSITE" id="PS51762"/>
    </source>
</evidence>
<organism evidence="3 4">
    <name type="scientific">Nocardioides jejuensis</name>
    <dbReference type="NCBI Taxonomy" id="2502782"/>
    <lineage>
        <taxon>Bacteria</taxon>
        <taxon>Bacillati</taxon>
        <taxon>Actinomycetota</taxon>
        <taxon>Actinomycetes</taxon>
        <taxon>Propionibacteriales</taxon>
        <taxon>Nocardioidaceae</taxon>
        <taxon>Nocardioides</taxon>
    </lineage>
</organism>
<dbReference type="InterPro" id="IPR013320">
    <property type="entry name" value="ConA-like_dom_sf"/>
</dbReference>
<dbReference type="InterPro" id="IPR000757">
    <property type="entry name" value="Beta-glucanase-like"/>
</dbReference>
<dbReference type="AlphaFoldDB" id="A0A4R1BW15"/>
<dbReference type="SUPFAM" id="SSF49899">
    <property type="entry name" value="Concanavalin A-like lectins/glucanases"/>
    <property type="match status" value="1"/>
</dbReference>
<evidence type="ECO:0000313" key="3">
    <source>
        <dbReference type="EMBL" id="TCJ21991.1"/>
    </source>
</evidence>
<dbReference type="PROSITE" id="PS51762">
    <property type="entry name" value="GH16_2"/>
    <property type="match status" value="1"/>
</dbReference>
<feature type="domain" description="GH16" evidence="2">
    <location>
        <begin position="85"/>
        <end position="325"/>
    </location>
</feature>
<comment type="similarity">
    <text evidence="1">Belongs to the glycosyl hydrolase 16 family.</text>
</comment>
<reference evidence="3 4" key="1">
    <citation type="submission" date="2019-03" db="EMBL/GenBank/DDBJ databases">
        <authorList>
            <person name="Kim M.K.M."/>
        </authorList>
    </citation>
    <scope>NUCLEOTIDE SEQUENCE [LARGE SCALE GENOMIC DNA]</scope>
    <source>
        <strain evidence="3 4">18JY15-6</strain>
    </source>
</reference>
<dbReference type="Gene3D" id="2.60.120.200">
    <property type="match status" value="1"/>
</dbReference>
<name>A0A4R1BW15_9ACTN</name>
<protein>
    <submittedName>
        <fullName evidence="3">Glycoside hydrolase family 16 protein</fullName>
    </submittedName>
</protein>
<evidence type="ECO:0000313" key="4">
    <source>
        <dbReference type="Proteomes" id="UP000295453"/>
    </source>
</evidence>
<dbReference type="GO" id="GO:0005975">
    <property type="term" value="P:carbohydrate metabolic process"/>
    <property type="evidence" value="ECO:0007669"/>
    <property type="project" value="InterPro"/>
</dbReference>
<dbReference type="GO" id="GO:0004553">
    <property type="term" value="F:hydrolase activity, hydrolyzing O-glycosyl compounds"/>
    <property type="evidence" value="ECO:0007669"/>
    <property type="project" value="InterPro"/>
</dbReference>
<dbReference type="InterPro" id="IPR050546">
    <property type="entry name" value="Glycosyl_Hydrlase_16"/>
</dbReference>
<dbReference type="CDD" id="cd08023">
    <property type="entry name" value="GH16_laminarinase_like"/>
    <property type="match status" value="1"/>
</dbReference>
<proteinExistence type="inferred from homology"/>
<comment type="caution">
    <text evidence="3">The sequence shown here is derived from an EMBL/GenBank/DDBJ whole genome shotgun (WGS) entry which is preliminary data.</text>
</comment>
<dbReference type="EMBL" id="SJZJ01000027">
    <property type="protein sequence ID" value="TCJ21991.1"/>
    <property type="molecule type" value="Genomic_DNA"/>
</dbReference>
<sequence length="325" mass="35319">MRMRPVWVFNGDWYRSGCAVCMPSQRGLRGAWIVMSSSVRRPSSWLAVFCLGVSLACVPGMASSPAGAATGSDACGALIAKTAGGTWSCTFVDNFAGTTLDASKWAVQDSSQTSFTMNGSCFDGRGVSVSGGFLHLDVRKQSQTCTTLLGQRGTDYLGAGVSAWGKFAQTFGRFEVRMRFPAYAAPGLHGGFWMNPKDRSYGIWPGSGEIDVAEWYSRASDHVYPSLHYTGSIGLLDTKWDCTVTDPTAFHRFAVEWGPNTIDFIYDRKLCFSRSWTPLDLFPPAPFDRPFTLALVAASGSGGNAPTLQTPFPSRFDVDYVKAWS</sequence>
<evidence type="ECO:0000256" key="1">
    <source>
        <dbReference type="ARBA" id="ARBA00006865"/>
    </source>
</evidence>
<dbReference type="Pfam" id="PF00722">
    <property type="entry name" value="Glyco_hydro_16"/>
    <property type="match status" value="1"/>
</dbReference>